<accession>A0A3P8BA92</accession>
<feature type="transmembrane region" description="Helical" evidence="6">
    <location>
        <begin position="123"/>
        <end position="144"/>
    </location>
</feature>
<feature type="transmembrane region" description="Helical" evidence="6">
    <location>
        <begin position="91"/>
        <end position="111"/>
    </location>
</feature>
<comment type="similarity">
    <text evidence="2">Belongs to the nematode receptor-like protein srd family.</text>
</comment>
<feature type="transmembrane region" description="Helical" evidence="6">
    <location>
        <begin position="45"/>
        <end position="63"/>
    </location>
</feature>
<evidence type="ECO:0000256" key="4">
    <source>
        <dbReference type="ARBA" id="ARBA00022989"/>
    </source>
</evidence>
<accession>A0A183FIP7</accession>
<evidence type="ECO:0000256" key="1">
    <source>
        <dbReference type="ARBA" id="ARBA00004141"/>
    </source>
</evidence>
<dbReference type="InterPro" id="IPR050920">
    <property type="entry name" value="Nematode_rcpt-like_delta"/>
</dbReference>
<gene>
    <name evidence="7" type="ORF">HPBE_LOCUS6795</name>
</gene>
<keyword evidence="5 6" id="KW-0472">Membrane</keyword>
<dbReference type="InterPro" id="IPR019421">
    <property type="entry name" value="7TM_GPCR_serpentine_rcpt_Srd"/>
</dbReference>
<evidence type="ECO:0000256" key="6">
    <source>
        <dbReference type="SAM" id="Phobius"/>
    </source>
</evidence>
<dbReference type="WBParaSite" id="HPBE_0000679401-mRNA-1">
    <property type="protein sequence ID" value="HPBE_0000679401-mRNA-1"/>
    <property type="gene ID" value="HPBE_0000679401"/>
</dbReference>
<reference evidence="7 8" key="1">
    <citation type="submission" date="2018-11" db="EMBL/GenBank/DDBJ databases">
        <authorList>
            <consortium name="Pathogen Informatics"/>
        </authorList>
    </citation>
    <scope>NUCLEOTIDE SEQUENCE [LARGE SCALE GENOMIC DNA]</scope>
</reference>
<evidence type="ECO:0000256" key="3">
    <source>
        <dbReference type="ARBA" id="ARBA00022692"/>
    </source>
</evidence>
<dbReference type="AlphaFoldDB" id="A0A183FIP7"/>
<proteinExistence type="inferred from homology"/>
<dbReference type="Proteomes" id="UP000050761">
    <property type="component" value="Unassembled WGS sequence"/>
</dbReference>
<keyword evidence="4 6" id="KW-1133">Transmembrane helix</keyword>
<dbReference type="PANTHER" id="PTHR22945:SF90">
    <property type="entry name" value="G_PROTEIN_RECEP_F1_2 DOMAIN-CONTAINING PROTEIN"/>
    <property type="match status" value="1"/>
</dbReference>
<dbReference type="OrthoDB" id="5859769at2759"/>
<protein>
    <submittedName>
        <fullName evidence="9">G_PROTEIN_RECEP_F1_2 domain-containing protein</fullName>
    </submittedName>
</protein>
<dbReference type="Pfam" id="PF10317">
    <property type="entry name" value="7TM_GPCR_Srd"/>
    <property type="match status" value="1"/>
</dbReference>
<keyword evidence="3 6" id="KW-0812">Transmembrane</keyword>
<evidence type="ECO:0000313" key="9">
    <source>
        <dbReference type="WBParaSite" id="HPBE_0000679401-mRNA-1"/>
    </source>
</evidence>
<organism evidence="8 9">
    <name type="scientific">Heligmosomoides polygyrus</name>
    <name type="common">Parasitic roundworm</name>
    <dbReference type="NCBI Taxonomy" id="6339"/>
    <lineage>
        <taxon>Eukaryota</taxon>
        <taxon>Metazoa</taxon>
        <taxon>Ecdysozoa</taxon>
        <taxon>Nematoda</taxon>
        <taxon>Chromadorea</taxon>
        <taxon>Rhabditida</taxon>
        <taxon>Rhabditina</taxon>
        <taxon>Rhabditomorpha</taxon>
        <taxon>Strongyloidea</taxon>
        <taxon>Heligmosomidae</taxon>
        <taxon>Heligmosomoides</taxon>
    </lineage>
</organism>
<dbReference type="EMBL" id="UZAH01025743">
    <property type="protein sequence ID" value="VDO69705.1"/>
    <property type="molecule type" value="Genomic_DNA"/>
</dbReference>
<comment type="subcellular location">
    <subcellularLocation>
        <location evidence="1">Membrane</location>
        <topology evidence="1">Multi-pass membrane protein</topology>
    </subcellularLocation>
</comment>
<reference evidence="9" key="2">
    <citation type="submission" date="2019-09" db="UniProtKB">
        <authorList>
            <consortium name="WormBaseParasite"/>
        </authorList>
    </citation>
    <scope>IDENTIFICATION</scope>
</reference>
<evidence type="ECO:0000256" key="5">
    <source>
        <dbReference type="ARBA" id="ARBA00023136"/>
    </source>
</evidence>
<dbReference type="GO" id="GO:0016020">
    <property type="term" value="C:membrane"/>
    <property type="evidence" value="ECO:0007669"/>
    <property type="project" value="UniProtKB-SubCell"/>
</dbReference>
<name>A0A183FIP7_HELPZ</name>
<evidence type="ECO:0000313" key="8">
    <source>
        <dbReference type="Proteomes" id="UP000050761"/>
    </source>
</evidence>
<dbReference type="PANTHER" id="PTHR22945">
    <property type="entry name" value="SERPENTINE RECEPTOR, CLASS D DELTA"/>
    <property type="match status" value="1"/>
</dbReference>
<sequence>MILIPANQPRQQLLPMLARVLPQYTFVGETVTGHTNVFEWKVCTAILHMTLPITPVYIGILLLRRRIVAMLSVNAMSESTKKIHKQLLRALTYQATLPCVFLMGVLSYAIGQLGVCQHPILETLTFFCFGTLPVLSPLMSLYFIGPYRRIISMCLLGAVSKVFPTKCQKPGKPIPAVQCSSYSVSFSVP</sequence>
<keyword evidence="8" id="KW-1185">Reference proteome</keyword>
<evidence type="ECO:0000256" key="2">
    <source>
        <dbReference type="ARBA" id="ARBA00009166"/>
    </source>
</evidence>
<evidence type="ECO:0000313" key="7">
    <source>
        <dbReference type="EMBL" id="VDO69705.1"/>
    </source>
</evidence>